<dbReference type="AlphaFoldDB" id="A0A6A6V5K1"/>
<evidence type="ECO:0000256" key="1">
    <source>
        <dbReference type="SAM" id="MobiDB-lite"/>
    </source>
</evidence>
<feature type="compositionally biased region" description="Acidic residues" evidence="1">
    <location>
        <begin position="270"/>
        <end position="285"/>
    </location>
</feature>
<dbReference type="PANTHER" id="PTHR14689">
    <property type="entry name" value="PHORBOL-ESTER_DAG-TYPE DOMAIN-CONTAINING PROTEIN"/>
    <property type="match status" value="1"/>
</dbReference>
<keyword evidence="4" id="KW-1185">Reference proteome</keyword>
<feature type="compositionally biased region" description="Low complexity" evidence="1">
    <location>
        <begin position="335"/>
        <end position="357"/>
    </location>
</feature>
<feature type="compositionally biased region" description="Basic residues" evidence="1">
    <location>
        <begin position="1"/>
        <end position="12"/>
    </location>
</feature>
<feature type="compositionally biased region" description="Low complexity" evidence="1">
    <location>
        <begin position="584"/>
        <end position="595"/>
    </location>
</feature>
<evidence type="ECO:0000313" key="4">
    <source>
        <dbReference type="Proteomes" id="UP000799440"/>
    </source>
</evidence>
<feature type="region of interest" description="Disordered" evidence="1">
    <location>
        <begin position="565"/>
        <end position="607"/>
    </location>
</feature>
<dbReference type="InterPro" id="IPR025451">
    <property type="entry name" value="DUF4211"/>
</dbReference>
<feature type="compositionally biased region" description="Acidic residues" evidence="1">
    <location>
        <begin position="366"/>
        <end position="382"/>
    </location>
</feature>
<protein>
    <recommendedName>
        <fullName evidence="2">DUF4211 domain-containing protein</fullName>
    </recommendedName>
</protein>
<dbReference type="EMBL" id="MU006585">
    <property type="protein sequence ID" value="KAF2744999.1"/>
    <property type="molecule type" value="Genomic_DNA"/>
</dbReference>
<feature type="compositionally biased region" description="Basic and acidic residues" evidence="1">
    <location>
        <begin position="225"/>
        <end position="235"/>
    </location>
</feature>
<accession>A0A6A6V5K1</accession>
<feature type="compositionally biased region" description="Basic and acidic residues" evidence="1">
    <location>
        <begin position="193"/>
        <end position="203"/>
    </location>
</feature>
<gene>
    <name evidence="3" type="ORF">M011DRAFT_488534</name>
</gene>
<dbReference type="OrthoDB" id="21499at2759"/>
<dbReference type="PANTHER" id="PTHR14689:SF0">
    <property type="entry name" value="COILED-COIL DOMAIN-CONTAINING PROTEIN 82"/>
    <property type="match status" value="1"/>
</dbReference>
<proteinExistence type="predicted"/>
<dbReference type="GO" id="GO:0005634">
    <property type="term" value="C:nucleus"/>
    <property type="evidence" value="ECO:0007669"/>
    <property type="project" value="TreeGrafter"/>
</dbReference>
<feature type="compositionally biased region" description="Basic residues" evidence="1">
    <location>
        <begin position="253"/>
        <end position="264"/>
    </location>
</feature>
<dbReference type="Pfam" id="PF13926">
    <property type="entry name" value="DUF4211"/>
    <property type="match status" value="1"/>
</dbReference>
<feature type="compositionally biased region" description="Basic residues" evidence="1">
    <location>
        <begin position="179"/>
        <end position="192"/>
    </location>
</feature>
<feature type="compositionally biased region" description="Basic and acidic residues" evidence="1">
    <location>
        <begin position="597"/>
        <end position="607"/>
    </location>
</feature>
<feature type="region of interest" description="Disordered" evidence="1">
    <location>
        <begin position="1"/>
        <end position="443"/>
    </location>
</feature>
<feature type="compositionally biased region" description="Acidic residues" evidence="1">
    <location>
        <begin position="425"/>
        <end position="436"/>
    </location>
</feature>
<sequence>MPPRRASKRKLQTKLTFSPVPSHSPAASVLSPSVRDRAAAVSIEPSPSRPRRSKKQQVVAISDDSDAAPEPLPTPRKSFTFDPFGDGDSEVGRGMRLGMPVQTQRNGMFGSSDVGGFGESDSSDSEVEVVEVKKKGKDKKRKRDVSSEDEHVEVKRKGSKKKRKRDVSSSESEQEQGSRRSKRTKRGVKLTRGKVESTPKEIEVESEDEAAPASTRRRLLKNRPKKLDKEEEQSVGKESGGEDSEDELCPPSARRRMLRKRPTSSRKQELEDEKEEDDEDDDAEMDDSKNTTTSRGRSEDSERQELEEELEFLRSSPLREDRRQKRPLSKREKALAALKKSRAAASSPDAPSSSAASRLKRVVIESDSDAGLEIIKEEDESEEHAADSPESGSSDDSDAGGSSDAESHSSTGSRVNAHDIFRSQDDDENFIDDDPDTNIGEPADLHAMPIEFTSLARAKPKELFKYAVEWMVQKKINPGFSSHDEIYQLTFRKLDDEVKGLASSKYQSAAWTPIFTRTLKARPEITISEVLRGMREVLEAHCEACNRKSHPATAEITFTGAPYHRDTLEPLADNSSDSSDSDSDSSSSLSSSGSDPAGEKKQYDDRGELLPPESKIFRVGSTCKANAQMAHTLHHWKYHLNTWVNVYLESMGHCTPEKLVQRDKWSLKKRNKAANKIVDEMERSGEIKRLHRLYREQVDYALEVSNEYRSGWGRRG</sequence>
<name>A0A6A6V5K1_9PLEO</name>
<feature type="domain" description="DUF4211" evidence="2">
    <location>
        <begin position="429"/>
        <end position="568"/>
    </location>
</feature>
<feature type="compositionally biased region" description="Low complexity" evidence="1">
    <location>
        <begin position="399"/>
        <end position="413"/>
    </location>
</feature>
<organism evidence="3 4">
    <name type="scientific">Sporormia fimetaria CBS 119925</name>
    <dbReference type="NCBI Taxonomy" id="1340428"/>
    <lineage>
        <taxon>Eukaryota</taxon>
        <taxon>Fungi</taxon>
        <taxon>Dikarya</taxon>
        <taxon>Ascomycota</taxon>
        <taxon>Pezizomycotina</taxon>
        <taxon>Dothideomycetes</taxon>
        <taxon>Pleosporomycetidae</taxon>
        <taxon>Pleosporales</taxon>
        <taxon>Sporormiaceae</taxon>
        <taxon>Sporormia</taxon>
    </lineage>
</organism>
<evidence type="ECO:0000259" key="2">
    <source>
        <dbReference type="Pfam" id="PF13926"/>
    </source>
</evidence>
<feature type="compositionally biased region" description="Basic and acidic residues" evidence="1">
    <location>
        <begin position="317"/>
        <end position="334"/>
    </location>
</feature>
<feature type="compositionally biased region" description="Basic residues" evidence="1">
    <location>
        <begin position="215"/>
        <end position="224"/>
    </location>
</feature>
<evidence type="ECO:0000313" key="3">
    <source>
        <dbReference type="EMBL" id="KAF2744999.1"/>
    </source>
</evidence>
<reference evidence="3" key="1">
    <citation type="journal article" date="2020" name="Stud. Mycol.">
        <title>101 Dothideomycetes genomes: a test case for predicting lifestyles and emergence of pathogens.</title>
        <authorList>
            <person name="Haridas S."/>
            <person name="Albert R."/>
            <person name="Binder M."/>
            <person name="Bloem J."/>
            <person name="Labutti K."/>
            <person name="Salamov A."/>
            <person name="Andreopoulos B."/>
            <person name="Baker S."/>
            <person name="Barry K."/>
            <person name="Bills G."/>
            <person name="Bluhm B."/>
            <person name="Cannon C."/>
            <person name="Castanera R."/>
            <person name="Culley D."/>
            <person name="Daum C."/>
            <person name="Ezra D."/>
            <person name="Gonzalez J."/>
            <person name="Henrissat B."/>
            <person name="Kuo A."/>
            <person name="Liang C."/>
            <person name="Lipzen A."/>
            <person name="Lutzoni F."/>
            <person name="Magnuson J."/>
            <person name="Mondo S."/>
            <person name="Nolan M."/>
            <person name="Ohm R."/>
            <person name="Pangilinan J."/>
            <person name="Park H.-J."/>
            <person name="Ramirez L."/>
            <person name="Alfaro M."/>
            <person name="Sun H."/>
            <person name="Tritt A."/>
            <person name="Yoshinaga Y."/>
            <person name="Zwiers L.-H."/>
            <person name="Turgeon B."/>
            <person name="Goodwin S."/>
            <person name="Spatafora J."/>
            <person name="Crous P."/>
            <person name="Grigoriev I."/>
        </authorList>
    </citation>
    <scope>NUCLEOTIDE SEQUENCE</scope>
    <source>
        <strain evidence="3">CBS 119925</strain>
    </source>
</reference>
<dbReference type="Proteomes" id="UP000799440">
    <property type="component" value="Unassembled WGS sequence"/>
</dbReference>
<feature type="compositionally biased region" description="Low complexity" evidence="1">
    <location>
        <begin position="18"/>
        <end position="33"/>
    </location>
</feature>
<feature type="compositionally biased region" description="Basic residues" evidence="1">
    <location>
        <begin position="134"/>
        <end position="143"/>
    </location>
</feature>
<feature type="compositionally biased region" description="Basic and acidic residues" evidence="1">
    <location>
        <begin position="144"/>
        <end position="156"/>
    </location>
</feature>